<dbReference type="RefSeq" id="WP_106054050.1">
    <property type="nucleotide sequence ID" value="NZ_CALXOB010000051.1"/>
</dbReference>
<dbReference type="SMART" id="SM00331">
    <property type="entry name" value="PP2C_SIG"/>
    <property type="match status" value="1"/>
</dbReference>
<dbReference type="PANTHER" id="PTHR43156">
    <property type="entry name" value="STAGE II SPORULATION PROTEIN E-RELATED"/>
    <property type="match status" value="1"/>
</dbReference>
<dbReference type="PROSITE" id="PS50885">
    <property type="entry name" value="HAMP"/>
    <property type="match status" value="1"/>
</dbReference>
<sequence>MKAFRDWDLACKINAAILLFLLVAGGLIGGVLYWKTRQILSEEVDTSARAAVRLAAERINRDFPVVEAAAQELALSIELLRPDEAQQKAMIRATLERLRKSVPALCGISIAYIPYGADPESRYYMLYTHVNKAGEIEVARIGGEEYQYFKFDWFTIPQLLDRAVWTEPYLDLYADILMSTRSQPIRDAGGKFIGMTGFDLSLEAINAQVVAADVYGYGQEFLISRFGRFVAFPEDPAHPYETKELRDEAAHLSQSTIFSYADLLRAKMFSGDDASGRLRQIGQEMLRGRSGEARGRIFNRRAGVERIFYAPVSAPGWSLGVAYPESLLMAPLNSLTYRIVPVAAAALLLCLAATGILIRILTRPLGRLADAAGSIGAGNFNTPLPVPKGGDQIGRLAEAFRAMQQALGSYTEKVRETTAARERIESELEVARQIQMGILPRMLPPLPDAREFSLFATLRPARKVGGDLYDFFYLDEFHYCFIVGDVSDKGIPAALFMAVTQTLQRSEAEKLREPGPLVSRINELLSRNNETMMFVTYFLGILDVRTGEVRYTNAGHNPPCIRRAGGALELLSTRHGPALGVVPGTVYGSGSVRLGDGDTFVLYTDGVTEAENPGHDPFGSGALLRVLAYCPDSSPAGLGKEILQAVDRFAGEAEQADDITLLILRFNAFAEKGAPCLNS</sequence>
<evidence type="ECO:0000259" key="3">
    <source>
        <dbReference type="PROSITE" id="PS50885"/>
    </source>
</evidence>
<keyword evidence="1" id="KW-0378">Hydrolase</keyword>
<keyword evidence="2" id="KW-0472">Membrane</keyword>
<feature type="transmembrane region" description="Helical" evidence="2">
    <location>
        <begin position="15"/>
        <end position="34"/>
    </location>
</feature>
<feature type="domain" description="HAMP" evidence="3">
    <location>
        <begin position="359"/>
        <end position="412"/>
    </location>
</feature>
<dbReference type="Proteomes" id="UP000435649">
    <property type="component" value="Unassembled WGS sequence"/>
</dbReference>
<protein>
    <submittedName>
        <fullName evidence="4">SpoIIE family protein phosphatase</fullName>
    </submittedName>
</protein>
<comment type="caution">
    <text evidence="4">The sequence shown here is derived from an EMBL/GenBank/DDBJ whole genome shotgun (WGS) entry which is preliminary data.</text>
</comment>
<accession>A0A844G450</accession>
<reference evidence="4 5" key="1">
    <citation type="submission" date="2019-08" db="EMBL/GenBank/DDBJ databases">
        <title>In-depth cultivation of the pig gut microbiome towards novel bacterial diversity and tailored functional studies.</title>
        <authorList>
            <person name="Wylensek D."/>
            <person name="Hitch T.C.A."/>
            <person name="Clavel T."/>
        </authorList>
    </citation>
    <scope>NUCLEOTIDE SEQUENCE [LARGE SCALE GENOMIC DNA]</scope>
    <source>
        <strain evidence="4 5">BBE-744-WT-12</strain>
    </source>
</reference>
<dbReference type="CDD" id="cd06225">
    <property type="entry name" value="HAMP"/>
    <property type="match status" value="1"/>
</dbReference>
<dbReference type="Pfam" id="PF00672">
    <property type="entry name" value="HAMP"/>
    <property type="match status" value="1"/>
</dbReference>
<dbReference type="SUPFAM" id="SSF81606">
    <property type="entry name" value="PP2C-like"/>
    <property type="match status" value="1"/>
</dbReference>
<dbReference type="Gene3D" id="3.60.40.10">
    <property type="entry name" value="PPM-type phosphatase domain"/>
    <property type="match status" value="1"/>
</dbReference>
<dbReference type="GO" id="GO:0016020">
    <property type="term" value="C:membrane"/>
    <property type="evidence" value="ECO:0007669"/>
    <property type="project" value="InterPro"/>
</dbReference>
<dbReference type="SMART" id="SM00304">
    <property type="entry name" value="HAMP"/>
    <property type="match status" value="1"/>
</dbReference>
<dbReference type="InterPro" id="IPR003660">
    <property type="entry name" value="HAMP_dom"/>
</dbReference>
<dbReference type="InterPro" id="IPR052016">
    <property type="entry name" value="Bact_Sigma-Reg"/>
</dbReference>
<gene>
    <name evidence="4" type="ORF">FYJ85_16145</name>
</gene>
<dbReference type="GO" id="GO:0016791">
    <property type="term" value="F:phosphatase activity"/>
    <property type="evidence" value="ECO:0007669"/>
    <property type="project" value="TreeGrafter"/>
</dbReference>
<dbReference type="Pfam" id="PF22673">
    <property type="entry name" value="MCP-like_PDC_1"/>
    <property type="match status" value="1"/>
</dbReference>
<feature type="transmembrane region" description="Helical" evidence="2">
    <location>
        <begin position="335"/>
        <end position="358"/>
    </location>
</feature>
<proteinExistence type="predicted"/>
<name>A0A844G450_9BACT</name>
<keyword evidence="5" id="KW-1185">Reference proteome</keyword>
<evidence type="ECO:0000313" key="5">
    <source>
        <dbReference type="Proteomes" id="UP000435649"/>
    </source>
</evidence>
<evidence type="ECO:0000313" key="4">
    <source>
        <dbReference type="EMBL" id="MST98570.1"/>
    </source>
</evidence>
<dbReference type="InterPro" id="IPR001932">
    <property type="entry name" value="PPM-type_phosphatase-like_dom"/>
</dbReference>
<keyword evidence="2" id="KW-0812">Transmembrane</keyword>
<dbReference type="Pfam" id="PF07228">
    <property type="entry name" value="SpoIIE"/>
    <property type="match status" value="1"/>
</dbReference>
<dbReference type="GO" id="GO:0007165">
    <property type="term" value="P:signal transduction"/>
    <property type="evidence" value="ECO:0007669"/>
    <property type="project" value="InterPro"/>
</dbReference>
<dbReference type="Gene3D" id="3.30.450.20">
    <property type="entry name" value="PAS domain"/>
    <property type="match status" value="2"/>
</dbReference>
<dbReference type="CDD" id="cd12913">
    <property type="entry name" value="PDC1_MCP_like"/>
    <property type="match status" value="1"/>
</dbReference>
<dbReference type="PANTHER" id="PTHR43156:SF2">
    <property type="entry name" value="STAGE II SPORULATION PROTEIN E"/>
    <property type="match status" value="1"/>
</dbReference>
<organism evidence="4 5">
    <name type="scientific">Victivallis lenta</name>
    <dbReference type="NCBI Taxonomy" id="2606640"/>
    <lineage>
        <taxon>Bacteria</taxon>
        <taxon>Pseudomonadati</taxon>
        <taxon>Lentisphaerota</taxon>
        <taxon>Lentisphaeria</taxon>
        <taxon>Victivallales</taxon>
        <taxon>Victivallaceae</taxon>
        <taxon>Victivallis</taxon>
    </lineage>
</organism>
<dbReference type="InterPro" id="IPR036457">
    <property type="entry name" value="PPM-type-like_dom_sf"/>
</dbReference>
<keyword evidence="2" id="KW-1133">Transmembrane helix</keyword>
<dbReference type="Gene3D" id="6.10.340.10">
    <property type="match status" value="1"/>
</dbReference>
<dbReference type="SUPFAM" id="SSF158472">
    <property type="entry name" value="HAMP domain-like"/>
    <property type="match status" value="1"/>
</dbReference>
<evidence type="ECO:0000256" key="1">
    <source>
        <dbReference type="ARBA" id="ARBA00022801"/>
    </source>
</evidence>
<dbReference type="EMBL" id="VUNS01000020">
    <property type="protein sequence ID" value="MST98570.1"/>
    <property type="molecule type" value="Genomic_DNA"/>
</dbReference>
<dbReference type="AlphaFoldDB" id="A0A844G450"/>
<evidence type="ECO:0000256" key="2">
    <source>
        <dbReference type="SAM" id="Phobius"/>
    </source>
</evidence>